<dbReference type="InterPro" id="IPR019223">
    <property type="entry name" value="DUF2147"/>
</dbReference>
<organism evidence="3 4">
    <name type="scientific">Caulobacter mirabilis</name>
    <dbReference type="NCBI Taxonomy" id="69666"/>
    <lineage>
        <taxon>Bacteria</taxon>
        <taxon>Pseudomonadati</taxon>
        <taxon>Pseudomonadota</taxon>
        <taxon>Alphaproteobacteria</taxon>
        <taxon>Caulobacterales</taxon>
        <taxon>Caulobacteraceae</taxon>
        <taxon>Caulobacter</taxon>
    </lineage>
</organism>
<feature type="signal peptide" evidence="1">
    <location>
        <begin position="1"/>
        <end position="20"/>
    </location>
</feature>
<keyword evidence="4" id="KW-1185">Reference proteome</keyword>
<gene>
    <name evidence="3" type="ORF">CSW64_15950</name>
</gene>
<keyword evidence="1" id="KW-0732">Signal</keyword>
<evidence type="ECO:0000256" key="1">
    <source>
        <dbReference type="SAM" id="SignalP"/>
    </source>
</evidence>
<evidence type="ECO:0000259" key="2">
    <source>
        <dbReference type="Pfam" id="PF09917"/>
    </source>
</evidence>
<accession>A0A2D2B0I9</accession>
<dbReference type="Pfam" id="PF09917">
    <property type="entry name" value="DUF2147"/>
    <property type="match status" value="1"/>
</dbReference>
<protein>
    <recommendedName>
        <fullName evidence="2">DUF2147 domain-containing protein</fullName>
    </recommendedName>
</protein>
<dbReference type="PANTHER" id="PTHR36919:SF2">
    <property type="entry name" value="BLL6627 PROTEIN"/>
    <property type="match status" value="1"/>
</dbReference>
<feature type="domain" description="DUF2147" evidence="2">
    <location>
        <begin position="25"/>
        <end position="136"/>
    </location>
</feature>
<name>A0A2D2B0I9_9CAUL</name>
<dbReference type="AlphaFoldDB" id="A0A2D2B0I9"/>
<evidence type="ECO:0000313" key="3">
    <source>
        <dbReference type="EMBL" id="ATQ43780.1"/>
    </source>
</evidence>
<feature type="chain" id="PRO_5013749806" description="DUF2147 domain-containing protein" evidence="1">
    <location>
        <begin position="21"/>
        <end position="138"/>
    </location>
</feature>
<dbReference type="PANTHER" id="PTHR36919">
    <property type="entry name" value="BLR1215 PROTEIN"/>
    <property type="match status" value="1"/>
</dbReference>
<dbReference type="Proteomes" id="UP000228945">
    <property type="component" value="Chromosome"/>
</dbReference>
<evidence type="ECO:0000313" key="4">
    <source>
        <dbReference type="Proteomes" id="UP000228945"/>
    </source>
</evidence>
<dbReference type="RefSeq" id="WP_099623029.1">
    <property type="nucleotide sequence ID" value="NZ_CP024201.1"/>
</dbReference>
<dbReference type="KEGG" id="cmb:CSW64_15950"/>
<proteinExistence type="predicted"/>
<dbReference type="EMBL" id="CP024201">
    <property type="protein sequence ID" value="ATQ43780.1"/>
    <property type="molecule type" value="Genomic_DNA"/>
</dbReference>
<reference evidence="3 4" key="1">
    <citation type="submission" date="2017-10" db="EMBL/GenBank/DDBJ databases">
        <title>Genome sequence of Caulobacter mirabilis FWC38.</title>
        <authorList>
            <person name="Fiebig A."/>
            <person name="Crosson S."/>
        </authorList>
    </citation>
    <scope>NUCLEOTIDE SEQUENCE [LARGE SCALE GENOMIC DNA]</scope>
    <source>
        <strain evidence="3 4">FWC 38</strain>
    </source>
</reference>
<dbReference type="Gene3D" id="2.40.128.520">
    <property type="match status" value="1"/>
</dbReference>
<dbReference type="OrthoDB" id="9811671at2"/>
<sequence length="138" mass="14333">MLRLLAAAVLTAAVATPVFAADITGRWRTPGNGGEVEVYPCGGAVCGKLISSAHIAKDPGALDAKNKDPKLASRKLKGLTFLTGFTGGPTEWKGGKVYNPEDGNTYSGTITAVGADTLKLKGCVVAPLCKTQTWTRIK</sequence>